<dbReference type="SUPFAM" id="SSF52833">
    <property type="entry name" value="Thioredoxin-like"/>
    <property type="match status" value="1"/>
</dbReference>
<dbReference type="PANTHER" id="PTHR43968">
    <property type="match status" value="1"/>
</dbReference>
<dbReference type="EC" id="2.5.1.18" evidence="6"/>
<dbReference type="InterPro" id="IPR050983">
    <property type="entry name" value="GST_Omega/HSP26"/>
</dbReference>
<evidence type="ECO:0000256" key="2">
    <source>
        <dbReference type="ARBA" id="ARBA00023002"/>
    </source>
</evidence>
<dbReference type="PROSITE" id="PS50405">
    <property type="entry name" value="GST_CTER"/>
    <property type="match status" value="1"/>
</dbReference>
<evidence type="ECO:0000256" key="6">
    <source>
        <dbReference type="RuleBase" id="RU368071"/>
    </source>
</evidence>
<dbReference type="InterPro" id="IPR036282">
    <property type="entry name" value="Glutathione-S-Trfase_C_sf"/>
</dbReference>
<organism evidence="9">
    <name type="scientific">Callorhinchus milii</name>
    <name type="common">Ghost shark</name>
    <dbReference type="NCBI Taxonomy" id="7868"/>
    <lineage>
        <taxon>Eukaryota</taxon>
        <taxon>Metazoa</taxon>
        <taxon>Chordata</taxon>
        <taxon>Craniata</taxon>
        <taxon>Vertebrata</taxon>
        <taxon>Chondrichthyes</taxon>
        <taxon>Holocephali</taxon>
        <taxon>Chimaeriformes</taxon>
        <taxon>Callorhinchidae</taxon>
        <taxon>Callorhinchus</taxon>
    </lineage>
</organism>
<dbReference type="PRINTS" id="PR01625">
    <property type="entry name" value="GSTRNSFRASEO"/>
</dbReference>
<feature type="domain" description="GST C-terminal" evidence="8">
    <location>
        <begin position="103"/>
        <end position="223"/>
    </location>
</feature>
<evidence type="ECO:0000256" key="5">
    <source>
        <dbReference type="ARBA" id="ARBA00049544"/>
    </source>
</evidence>
<reference evidence="9" key="1">
    <citation type="journal article" date="2014" name="Nature">
        <title>Elephant shark genome provides unique insights into gnathostome evolution.</title>
        <authorList>
            <consortium name="International Elephant Shark Genome Sequencing Consortium"/>
            <person name="Venkatesh B."/>
            <person name="Lee A.P."/>
            <person name="Ravi V."/>
            <person name="Maurya A.K."/>
            <person name="Lian M.M."/>
            <person name="Swann J.B."/>
            <person name="Ohta Y."/>
            <person name="Flajnik M.F."/>
            <person name="Sutoh Y."/>
            <person name="Kasahara M."/>
            <person name="Hoon S."/>
            <person name="Gangu V."/>
            <person name="Roy S.W."/>
            <person name="Irimia M."/>
            <person name="Korzh V."/>
            <person name="Kondrychyn I."/>
            <person name="Lim Z.W."/>
            <person name="Tay B.H."/>
            <person name="Tohari S."/>
            <person name="Kong K.W."/>
            <person name="Ho S."/>
            <person name="Lorente-Galdos B."/>
            <person name="Quilez J."/>
            <person name="Marques-Bonet T."/>
            <person name="Raney B.J."/>
            <person name="Ingham P.W."/>
            <person name="Tay A."/>
            <person name="Hillier L.W."/>
            <person name="Minx P."/>
            <person name="Boehm T."/>
            <person name="Wilson R.K."/>
            <person name="Brenner S."/>
            <person name="Warren W.C."/>
        </authorList>
    </citation>
    <scope>NUCLEOTIDE SEQUENCE</scope>
    <source>
        <tissue evidence="9">Gills</tissue>
    </source>
</reference>
<dbReference type="InterPro" id="IPR004045">
    <property type="entry name" value="Glutathione_S-Trfase_N"/>
</dbReference>
<comment type="catalytic activity">
    <reaction evidence="3 6">
        <text>RX + glutathione = an S-substituted glutathione + a halide anion + H(+)</text>
        <dbReference type="Rhea" id="RHEA:16437"/>
        <dbReference type="ChEBI" id="CHEBI:15378"/>
        <dbReference type="ChEBI" id="CHEBI:16042"/>
        <dbReference type="ChEBI" id="CHEBI:17792"/>
        <dbReference type="ChEBI" id="CHEBI:57925"/>
        <dbReference type="ChEBI" id="CHEBI:90779"/>
        <dbReference type="EC" id="2.5.1.18"/>
    </reaction>
</comment>
<keyword evidence="6 9" id="KW-0808">Transferase</keyword>
<dbReference type="GO" id="GO:0050610">
    <property type="term" value="F:methylarsonate reductase activity"/>
    <property type="evidence" value="ECO:0007669"/>
    <property type="project" value="UniProtKB-UniRule"/>
</dbReference>
<dbReference type="PROSITE" id="PS50404">
    <property type="entry name" value="GST_NTER"/>
    <property type="match status" value="1"/>
</dbReference>
<dbReference type="SFLD" id="SFLDS00019">
    <property type="entry name" value="Glutathione_Transferase_(cytos"/>
    <property type="match status" value="1"/>
</dbReference>
<comment type="similarity">
    <text evidence="1 6">Belongs to the GST superfamily. Omega family.</text>
</comment>
<dbReference type="PANTHER" id="PTHR43968:SF6">
    <property type="entry name" value="GLUTATHIONE S-TRANSFERASE OMEGA"/>
    <property type="match status" value="1"/>
</dbReference>
<comment type="function">
    <text evidence="6">Exhibits glutathione-dependent thiol transferase activity. Has high dehydroascorbate reductase activity and may contribute to the recycling of ascorbic acid. Participates in the biotransformation of inorganic arsenic and reduces monomethylarsonic acid (MMA).</text>
</comment>
<dbReference type="GO" id="GO:0004364">
    <property type="term" value="F:glutathione transferase activity"/>
    <property type="evidence" value="ECO:0007669"/>
    <property type="project" value="UniProtKB-UniRule"/>
</dbReference>
<evidence type="ECO:0000256" key="3">
    <source>
        <dbReference type="ARBA" id="ARBA00047960"/>
    </source>
</evidence>
<comment type="catalytic activity">
    <reaction evidence="5 6">
        <text>L-dehydroascorbate + 2 glutathione = glutathione disulfide + L-ascorbate</text>
        <dbReference type="Rhea" id="RHEA:24424"/>
        <dbReference type="ChEBI" id="CHEBI:38290"/>
        <dbReference type="ChEBI" id="CHEBI:57925"/>
        <dbReference type="ChEBI" id="CHEBI:58297"/>
        <dbReference type="ChEBI" id="CHEBI:58539"/>
        <dbReference type="EC" id="1.8.5.1"/>
    </reaction>
</comment>
<dbReference type="GO" id="GO:0045174">
    <property type="term" value="F:glutathione dehydrogenase (ascorbate) activity"/>
    <property type="evidence" value="ECO:0007669"/>
    <property type="project" value="UniProtKB-UniRule"/>
</dbReference>
<dbReference type="Gene3D" id="3.40.30.10">
    <property type="entry name" value="Glutaredoxin"/>
    <property type="match status" value="1"/>
</dbReference>
<evidence type="ECO:0000313" key="9">
    <source>
        <dbReference type="EMBL" id="AFP06141.1"/>
    </source>
</evidence>
<dbReference type="GO" id="GO:0005737">
    <property type="term" value="C:cytoplasm"/>
    <property type="evidence" value="ECO:0007669"/>
    <property type="project" value="InterPro"/>
</dbReference>
<evidence type="ECO:0000256" key="4">
    <source>
        <dbReference type="ARBA" id="ARBA00048353"/>
    </source>
</evidence>
<dbReference type="GO" id="GO:0006749">
    <property type="term" value="P:glutathione metabolic process"/>
    <property type="evidence" value="ECO:0007669"/>
    <property type="project" value="UniProtKB-UniRule"/>
</dbReference>
<dbReference type="InterPro" id="IPR040079">
    <property type="entry name" value="Glutathione_S-Trfase"/>
</dbReference>
<dbReference type="EC" id="1.20.4.2" evidence="6"/>
<dbReference type="EC" id="1.8.5.1" evidence="6"/>
<feature type="domain" description="GST N-terminal" evidence="7">
    <location>
        <begin position="19"/>
        <end position="98"/>
    </location>
</feature>
<dbReference type="InterPro" id="IPR036249">
    <property type="entry name" value="Thioredoxin-like_sf"/>
</dbReference>
<proteinExistence type="evidence at transcript level"/>
<dbReference type="EMBL" id="JW873624">
    <property type="protein sequence ID" value="AFP06141.1"/>
    <property type="molecule type" value="mRNA"/>
</dbReference>
<dbReference type="InterPro" id="IPR005442">
    <property type="entry name" value="GST_omega"/>
</dbReference>
<dbReference type="InterPro" id="IPR010987">
    <property type="entry name" value="Glutathione-S-Trfase_C-like"/>
</dbReference>
<comment type="catalytic activity">
    <reaction evidence="4 6">
        <text>methylarsonate + 2 glutathione + H(+) = methylarsonous acid + glutathione disulfide + H2O</text>
        <dbReference type="Rhea" id="RHEA:15969"/>
        <dbReference type="ChEBI" id="CHEBI:15377"/>
        <dbReference type="ChEBI" id="CHEBI:15378"/>
        <dbReference type="ChEBI" id="CHEBI:17826"/>
        <dbReference type="ChEBI" id="CHEBI:33409"/>
        <dbReference type="ChEBI" id="CHEBI:57925"/>
        <dbReference type="ChEBI" id="CHEBI:58297"/>
        <dbReference type="EC" id="1.20.4.2"/>
    </reaction>
</comment>
<sequence>MSAKALRKGSPAPGPVPVGMIRLYSMRFCPFAHRTQLVLHAKGIKYEKININLKEKPEWFFGKNPLGLVPVLEEAPDRLICDSLIISEFLDEAYPGPRLLPTDPYQKAQQKMLVERLGKMIGYIYQIQRLRGKSEDTAALEQQFKSELSFLDQVLVLGGTGFLAGPGATMVDYMAWPWFERLDSFSYLPFLEHTPALRTWMEAMSQEPAVRATAQDNEAYQGFLKLYLQGSSEACDYGL</sequence>
<dbReference type="SFLD" id="SFLDG00358">
    <property type="entry name" value="Main_(cytGST)"/>
    <property type="match status" value="1"/>
</dbReference>
<name>V9L3V8_CALMI</name>
<dbReference type="Pfam" id="PF13417">
    <property type="entry name" value="GST_N_3"/>
    <property type="match status" value="1"/>
</dbReference>
<dbReference type="FunFam" id="3.40.30.10:FF:000123">
    <property type="entry name" value="Glutathione transferase o1"/>
    <property type="match status" value="1"/>
</dbReference>
<dbReference type="FunFam" id="1.20.1050.10:FF:000009">
    <property type="entry name" value="Glutathione S-transferase omega-1"/>
    <property type="match status" value="1"/>
</dbReference>
<evidence type="ECO:0000259" key="7">
    <source>
        <dbReference type="PROSITE" id="PS50404"/>
    </source>
</evidence>
<accession>V9L3V8</accession>
<protein>
    <recommendedName>
        <fullName evidence="6">Glutathione S-transferase omega</fullName>
        <shortName evidence="6">GSTO</shortName>
        <ecNumber evidence="6">1.20.4.2</ecNumber>
        <ecNumber evidence="6">1.8.5.1</ecNumber>
        <ecNumber evidence="6">2.5.1.18</ecNumber>
    </recommendedName>
    <alternativeName>
        <fullName evidence="6">Glutathione-dependent dehydroascorbate reductase</fullName>
    </alternativeName>
    <alternativeName>
        <fullName evidence="6">Monomethylarsonic acid reductase</fullName>
    </alternativeName>
</protein>
<dbReference type="SUPFAM" id="SSF47616">
    <property type="entry name" value="GST C-terminal domain-like"/>
    <property type="match status" value="1"/>
</dbReference>
<evidence type="ECO:0000259" key="8">
    <source>
        <dbReference type="PROSITE" id="PS50405"/>
    </source>
</evidence>
<dbReference type="Gene3D" id="1.20.1050.10">
    <property type="match status" value="1"/>
</dbReference>
<keyword evidence="2 6" id="KW-0560">Oxidoreductase</keyword>
<dbReference type="Pfam" id="PF13410">
    <property type="entry name" value="GST_C_2"/>
    <property type="match status" value="1"/>
</dbReference>
<evidence type="ECO:0000256" key="1">
    <source>
        <dbReference type="ARBA" id="ARBA00011067"/>
    </source>
</evidence>
<dbReference type="AlphaFoldDB" id="V9L3V8"/>